<sequence>MEEIGDFHDWELLQNPDSVFLDSSQETQSLIRSDYFSLDSDIRHAKSVVITEEEISVDSDDSSLIKYDFNLINRVGFHGISVFEGNQEMGIGDDEEREVGFEGIREIRGVEVENEGFGVVRFKGDGGIEGVGGGIEGFEESGSLFNLKTDVGFVGIGEIEGAEAEIENHGESDSLNELGFEGNRDSIEVTEVKSVEGGELDSSECSKVVAADGAEFGTVVEQEGDVVGVDGGVSAREEAKTGIIWWKLPLELMKFCVFRVSPLWSFSIAAAVMGLVILRKRLYKMKRKSRSIPLKITIEDKKKVSQFMARAAHLNEAFSVVKSVPLIRPPMPAVGVTPWPVMGLR</sequence>
<keyword evidence="1" id="KW-0812">Transmembrane</keyword>
<dbReference type="OrthoDB" id="1931521at2759"/>
<evidence type="ECO:0000313" key="4">
    <source>
        <dbReference type="Proteomes" id="UP000541444"/>
    </source>
</evidence>
<dbReference type="EMBL" id="JACGCM010002279">
    <property type="protein sequence ID" value="KAF6142172.1"/>
    <property type="molecule type" value="Genomic_DNA"/>
</dbReference>
<gene>
    <name evidence="3" type="ORF">GIB67_037090</name>
</gene>
<evidence type="ECO:0000256" key="1">
    <source>
        <dbReference type="SAM" id="Phobius"/>
    </source>
</evidence>
<keyword evidence="1" id="KW-0472">Membrane</keyword>
<feature type="domain" description="DUF6821" evidence="2">
    <location>
        <begin position="249"/>
        <end position="328"/>
    </location>
</feature>
<dbReference type="Proteomes" id="UP000541444">
    <property type="component" value="Unassembled WGS sequence"/>
</dbReference>
<dbReference type="PANTHER" id="PTHR33646">
    <property type="entry name" value="GB|AAF00631.1"/>
    <property type="match status" value="1"/>
</dbReference>
<dbReference type="InterPro" id="IPR049224">
    <property type="entry name" value="DUF6821"/>
</dbReference>
<protein>
    <recommendedName>
        <fullName evidence="2">DUF6821 domain-containing protein</fullName>
    </recommendedName>
</protein>
<dbReference type="Pfam" id="PF20705">
    <property type="entry name" value="DUF6821"/>
    <property type="match status" value="1"/>
</dbReference>
<comment type="caution">
    <text evidence="3">The sequence shown here is derived from an EMBL/GenBank/DDBJ whole genome shotgun (WGS) entry which is preliminary data.</text>
</comment>
<organism evidence="3 4">
    <name type="scientific">Kingdonia uniflora</name>
    <dbReference type="NCBI Taxonomy" id="39325"/>
    <lineage>
        <taxon>Eukaryota</taxon>
        <taxon>Viridiplantae</taxon>
        <taxon>Streptophyta</taxon>
        <taxon>Embryophyta</taxon>
        <taxon>Tracheophyta</taxon>
        <taxon>Spermatophyta</taxon>
        <taxon>Magnoliopsida</taxon>
        <taxon>Ranunculales</taxon>
        <taxon>Circaeasteraceae</taxon>
        <taxon>Kingdonia</taxon>
    </lineage>
</organism>
<reference evidence="3 4" key="1">
    <citation type="journal article" date="2020" name="IScience">
        <title>Genome Sequencing of the Endangered Kingdonia uniflora (Circaeasteraceae, Ranunculales) Reveals Potential Mechanisms of Evolutionary Specialization.</title>
        <authorList>
            <person name="Sun Y."/>
            <person name="Deng T."/>
            <person name="Zhang A."/>
            <person name="Moore M.J."/>
            <person name="Landis J.B."/>
            <person name="Lin N."/>
            <person name="Zhang H."/>
            <person name="Zhang X."/>
            <person name="Huang J."/>
            <person name="Zhang X."/>
            <person name="Sun H."/>
            <person name="Wang H."/>
        </authorList>
    </citation>
    <scope>NUCLEOTIDE SEQUENCE [LARGE SCALE GENOMIC DNA]</scope>
    <source>
        <strain evidence="3">TB1705</strain>
        <tissue evidence="3">Leaf</tissue>
    </source>
</reference>
<dbReference type="AlphaFoldDB" id="A0A7J7LHV7"/>
<name>A0A7J7LHV7_9MAGN</name>
<accession>A0A7J7LHV7</accession>
<evidence type="ECO:0000313" key="3">
    <source>
        <dbReference type="EMBL" id="KAF6142172.1"/>
    </source>
</evidence>
<keyword evidence="4" id="KW-1185">Reference proteome</keyword>
<dbReference type="InterPro" id="IPR045883">
    <property type="entry name" value="At4g13530-like"/>
</dbReference>
<evidence type="ECO:0000259" key="2">
    <source>
        <dbReference type="Pfam" id="PF20705"/>
    </source>
</evidence>
<feature type="transmembrane region" description="Helical" evidence="1">
    <location>
        <begin position="257"/>
        <end position="278"/>
    </location>
</feature>
<dbReference type="PANTHER" id="PTHR33646:SF6">
    <property type="entry name" value="TRANSMEMBRANE PROTEIN"/>
    <property type="match status" value="1"/>
</dbReference>
<keyword evidence="1" id="KW-1133">Transmembrane helix</keyword>
<proteinExistence type="predicted"/>